<dbReference type="NCBIfam" id="TIGR04518">
    <property type="entry name" value="ECF_S_folT_fam"/>
    <property type="match status" value="1"/>
</dbReference>
<dbReference type="InterPro" id="IPR024529">
    <property type="entry name" value="ECF_trnsprt_substrate-spec"/>
</dbReference>
<feature type="transmembrane region" description="Helical" evidence="1">
    <location>
        <begin position="105"/>
        <end position="127"/>
    </location>
</feature>
<evidence type="ECO:0000313" key="3">
    <source>
        <dbReference type="Proteomes" id="UP001213015"/>
    </source>
</evidence>
<dbReference type="Gene3D" id="1.10.1760.20">
    <property type="match status" value="1"/>
</dbReference>
<dbReference type="RefSeq" id="WP_006585794.1">
    <property type="nucleotide sequence ID" value="NZ_CABMGH010000030.1"/>
</dbReference>
<feature type="transmembrane region" description="Helical" evidence="1">
    <location>
        <begin position="147"/>
        <end position="164"/>
    </location>
</feature>
<keyword evidence="1" id="KW-0472">Membrane</keyword>
<dbReference type="EMBL" id="JAKHLF010000018">
    <property type="protein sequence ID" value="MCZ3845444.1"/>
    <property type="molecule type" value="Genomic_DNA"/>
</dbReference>
<keyword evidence="1" id="KW-1133">Transmembrane helix</keyword>
<evidence type="ECO:0000313" key="2">
    <source>
        <dbReference type="EMBL" id="MCZ3845444.1"/>
    </source>
</evidence>
<comment type="caution">
    <text evidence="2">The sequence shown here is derived from an EMBL/GenBank/DDBJ whole genome shotgun (WGS) entry which is preliminary data.</text>
</comment>
<organism evidence="2 3">
    <name type="scientific">Lactobacillus mulieris</name>
    <dbReference type="NCBI Taxonomy" id="2508708"/>
    <lineage>
        <taxon>Bacteria</taxon>
        <taxon>Bacillati</taxon>
        <taxon>Bacillota</taxon>
        <taxon>Bacilli</taxon>
        <taxon>Lactobacillales</taxon>
        <taxon>Lactobacillaceae</taxon>
        <taxon>Lactobacillus</taxon>
    </lineage>
</organism>
<keyword evidence="1" id="KW-0812">Transmembrane</keyword>
<dbReference type="GO" id="GO:0022857">
    <property type="term" value="F:transmembrane transporter activity"/>
    <property type="evidence" value="ECO:0007669"/>
    <property type="project" value="InterPro"/>
</dbReference>
<dbReference type="Proteomes" id="UP001213015">
    <property type="component" value="Unassembled WGS sequence"/>
</dbReference>
<reference evidence="2" key="1">
    <citation type="submission" date="2022-01" db="EMBL/GenBank/DDBJ databases">
        <title>VMRC isolate genome collection.</title>
        <authorList>
            <person name="France M."/>
            <person name="Rutt L."/>
            <person name="Humphrys M."/>
            <person name="Ravel J."/>
        </authorList>
    </citation>
    <scope>NUCLEOTIDE SEQUENCE</scope>
    <source>
        <strain evidence="2">C0127B5</strain>
    </source>
</reference>
<sequence>MKKFFFKLSLQELIFLALVIAIKIILGRFSFGPTYVKVGLGFIGSVALGYFFGPVWGAVGGGISDLVSSALFGNEGGFFIGFTLTAMLAPMIYGAFFYKKTIKIWRIVAASLLVTIFVNILLNTIWLHFIYKMSFTVALTARLLKEIIVPWIQMIIIFFVLNGLQRVNERKEKLEKSRM</sequence>
<dbReference type="GeneID" id="97458444"/>
<dbReference type="Pfam" id="PF12822">
    <property type="entry name" value="ECF_trnsprt"/>
    <property type="match status" value="1"/>
</dbReference>
<proteinExistence type="predicted"/>
<gene>
    <name evidence="2" type="ORF">L2422_08075</name>
</gene>
<dbReference type="InterPro" id="IPR030949">
    <property type="entry name" value="ECF_S_folate_fam"/>
</dbReference>
<evidence type="ECO:0000256" key="1">
    <source>
        <dbReference type="SAM" id="Phobius"/>
    </source>
</evidence>
<name>A0AAP3GXT8_9LACO</name>
<accession>A0AAP3GXT8</accession>
<feature type="transmembrane region" description="Helical" evidence="1">
    <location>
        <begin position="38"/>
        <end position="58"/>
    </location>
</feature>
<feature type="transmembrane region" description="Helical" evidence="1">
    <location>
        <begin position="78"/>
        <end position="98"/>
    </location>
</feature>
<protein>
    <submittedName>
        <fullName evidence="2">Folate family ECF transporter S component</fullName>
    </submittedName>
</protein>
<dbReference type="AlphaFoldDB" id="A0AAP3GXT8"/>
<feature type="transmembrane region" description="Helical" evidence="1">
    <location>
        <begin position="6"/>
        <end position="26"/>
    </location>
</feature>